<dbReference type="Pfam" id="PF01826">
    <property type="entry name" value="TIL"/>
    <property type="match status" value="1"/>
</dbReference>
<protein>
    <submittedName>
        <fullName evidence="4">TIL domain-containing protein</fullName>
    </submittedName>
</protein>
<proteinExistence type="predicted"/>
<keyword evidence="2" id="KW-1015">Disulfide bond</keyword>
<dbReference type="CDD" id="cd19941">
    <property type="entry name" value="TIL"/>
    <property type="match status" value="1"/>
</dbReference>
<dbReference type="PANTHER" id="PTHR23259:SF69">
    <property type="entry name" value="GEO11767P1-RELATED"/>
    <property type="match status" value="1"/>
</dbReference>
<feature type="domain" description="TIL" evidence="3">
    <location>
        <begin position="37"/>
        <end position="89"/>
    </location>
</feature>
<dbReference type="InterPro" id="IPR051368">
    <property type="entry name" value="SerProtInhib-TIL_Domain"/>
</dbReference>
<dbReference type="VEuPathDB" id="VectorBase:AALB002951"/>
<accession>A0A182F8X7</accession>
<organism evidence="4 5">
    <name type="scientific">Anopheles albimanus</name>
    <name type="common">New world malaria mosquito</name>
    <dbReference type="NCBI Taxonomy" id="7167"/>
    <lineage>
        <taxon>Eukaryota</taxon>
        <taxon>Metazoa</taxon>
        <taxon>Ecdysozoa</taxon>
        <taxon>Arthropoda</taxon>
        <taxon>Hexapoda</taxon>
        <taxon>Insecta</taxon>
        <taxon>Pterygota</taxon>
        <taxon>Neoptera</taxon>
        <taxon>Endopterygota</taxon>
        <taxon>Diptera</taxon>
        <taxon>Nematocera</taxon>
        <taxon>Culicoidea</taxon>
        <taxon>Culicidae</taxon>
        <taxon>Anophelinae</taxon>
        <taxon>Anopheles</taxon>
    </lineage>
</organism>
<evidence type="ECO:0000313" key="4">
    <source>
        <dbReference type="EnsemblMetazoa" id="AALB002951-PA"/>
    </source>
</evidence>
<dbReference type="InterPro" id="IPR036084">
    <property type="entry name" value="Ser_inhib-like_sf"/>
</dbReference>
<keyword evidence="5" id="KW-1185">Reference proteome</keyword>
<dbReference type="InterPro" id="IPR002919">
    <property type="entry name" value="TIL_dom"/>
</dbReference>
<evidence type="ECO:0000256" key="1">
    <source>
        <dbReference type="ARBA" id="ARBA00022690"/>
    </source>
</evidence>
<name>A0A182F8X7_ANOAL</name>
<reference evidence="4 5" key="1">
    <citation type="journal article" date="2017" name="G3 (Bethesda)">
        <title>The Physical Genome Mapping of Anopheles albimanus Corrected Scaffold Misassemblies and Identified Interarm Rearrangements in Genus Anopheles.</title>
        <authorList>
            <person name="Artemov G.N."/>
            <person name="Peery A.N."/>
            <person name="Jiang X."/>
            <person name="Tu Z."/>
            <person name="Stegniy V.N."/>
            <person name="Sharakhova M.V."/>
            <person name="Sharakhov I.V."/>
        </authorList>
    </citation>
    <scope>NUCLEOTIDE SEQUENCE [LARGE SCALE GENOMIC DNA]</scope>
    <source>
        <strain evidence="4 5">ALBI9_A</strain>
    </source>
</reference>
<evidence type="ECO:0000259" key="3">
    <source>
        <dbReference type="Pfam" id="PF01826"/>
    </source>
</evidence>
<dbReference type="Gene3D" id="2.10.25.10">
    <property type="entry name" value="Laminin"/>
    <property type="match status" value="1"/>
</dbReference>
<evidence type="ECO:0000313" key="5">
    <source>
        <dbReference type="Proteomes" id="UP000069272"/>
    </source>
</evidence>
<evidence type="ECO:0000256" key="2">
    <source>
        <dbReference type="ARBA" id="ARBA00023157"/>
    </source>
</evidence>
<dbReference type="Proteomes" id="UP000069272">
    <property type="component" value="Chromosome 2R"/>
</dbReference>
<sequence>MKVIVFALLGLILVATIVHADDEASSEEDCEIAECTGANEVFKCCGKCFQKTCFTKKVKCKTECTPGCFCAEGYIRIREGTSCVPEKKCQKVLADGFNSGK</sequence>
<keyword evidence="1" id="KW-0646">Protease inhibitor</keyword>
<dbReference type="EnsemblMetazoa" id="AALB002951-RA">
    <property type="protein sequence ID" value="AALB002951-PA"/>
    <property type="gene ID" value="AALB002951"/>
</dbReference>
<dbReference type="AlphaFoldDB" id="A0A182F8X7"/>
<reference evidence="4" key="2">
    <citation type="submission" date="2022-08" db="UniProtKB">
        <authorList>
            <consortium name="EnsemblMetazoa"/>
        </authorList>
    </citation>
    <scope>IDENTIFICATION</scope>
    <source>
        <strain evidence="4">STECLA/ALBI9_A</strain>
    </source>
</reference>
<dbReference type="GO" id="GO:0030414">
    <property type="term" value="F:peptidase inhibitor activity"/>
    <property type="evidence" value="ECO:0007669"/>
    <property type="project" value="UniProtKB-KW"/>
</dbReference>
<dbReference type="PANTHER" id="PTHR23259">
    <property type="entry name" value="RIDDLE"/>
    <property type="match status" value="1"/>
</dbReference>
<dbReference type="SUPFAM" id="SSF57567">
    <property type="entry name" value="Serine protease inhibitors"/>
    <property type="match status" value="1"/>
</dbReference>